<name>A0A1E3PJK1_9ASCO</name>
<proteinExistence type="predicted"/>
<accession>A0A1E3PJK1</accession>
<keyword evidence="1" id="KW-0812">Transmembrane</keyword>
<gene>
    <name evidence="2" type="ORF">NADFUDRAFT_83437</name>
</gene>
<reference evidence="2 3" key="1">
    <citation type="journal article" date="2016" name="Proc. Natl. Acad. Sci. U.S.A.">
        <title>Comparative genomics of biotechnologically important yeasts.</title>
        <authorList>
            <person name="Riley R."/>
            <person name="Haridas S."/>
            <person name="Wolfe K.H."/>
            <person name="Lopes M.R."/>
            <person name="Hittinger C.T."/>
            <person name="Goeker M."/>
            <person name="Salamov A.A."/>
            <person name="Wisecaver J.H."/>
            <person name="Long T.M."/>
            <person name="Calvey C.H."/>
            <person name="Aerts A.L."/>
            <person name="Barry K.W."/>
            <person name="Choi C."/>
            <person name="Clum A."/>
            <person name="Coughlan A.Y."/>
            <person name="Deshpande S."/>
            <person name="Douglass A.P."/>
            <person name="Hanson S.J."/>
            <person name="Klenk H.-P."/>
            <person name="LaButti K.M."/>
            <person name="Lapidus A."/>
            <person name="Lindquist E.A."/>
            <person name="Lipzen A.M."/>
            <person name="Meier-Kolthoff J.P."/>
            <person name="Ohm R.A."/>
            <person name="Otillar R.P."/>
            <person name="Pangilinan J.L."/>
            <person name="Peng Y."/>
            <person name="Rokas A."/>
            <person name="Rosa C.A."/>
            <person name="Scheuner C."/>
            <person name="Sibirny A.A."/>
            <person name="Slot J.C."/>
            <person name="Stielow J.B."/>
            <person name="Sun H."/>
            <person name="Kurtzman C.P."/>
            <person name="Blackwell M."/>
            <person name="Grigoriev I.V."/>
            <person name="Jeffries T.W."/>
        </authorList>
    </citation>
    <scope>NUCLEOTIDE SEQUENCE [LARGE SCALE GENOMIC DNA]</scope>
    <source>
        <strain evidence="2 3">DSM 6958</strain>
    </source>
</reference>
<keyword evidence="1" id="KW-1133">Transmembrane helix</keyword>
<sequence length="66" mass="7633">MVLWLSTPKRPAELVPLSYLLYPATTSSGSIMLITGWHVMASTYRMKKKKLKLPELRDIHQVDEDF</sequence>
<keyword evidence="1" id="KW-0472">Membrane</keyword>
<evidence type="ECO:0000256" key="1">
    <source>
        <dbReference type="SAM" id="Phobius"/>
    </source>
</evidence>
<dbReference type="Proteomes" id="UP000095009">
    <property type="component" value="Unassembled WGS sequence"/>
</dbReference>
<evidence type="ECO:0000313" key="2">
    <source>
        <dbReference type="EMBL" id="ODQ65480.1"/>
    </source>
</evidence>
<feature type="transmembrane region" description="Helical" evidence="1">
    <location>
        <begin position="20"/>
        <end position="40"/>
    </location>
</feature>
<keyword evidence="3" id="KW-1185">Reference proteome</keyword>
<organism evidence="2 3">
    <name type="scientific">Nadsonia fulvescens var. elongata DSM 6958</name>
    <dbReference type="NCBI Taxonomy" id="857566"/>
    <lineage>
        <taxon>Eukaryota</taxon>
        <taxon>Fungi</taxon>
        <taxon>Dikarya</taxon>
        <taxon>Ascomycota</taxon>
        <taxon>Saccharomycotina</taxon>
        <taxon>Dipodascomycetes</taxon>
        <taxon>Dipodascales</taxon>
        <taxon>Dipodascales incertae sedis</taxon>
        <taxon>Nadsonia</taxon>
    </lineage>
</organism>
<dbReference type="AlphaFoldDB" id="A0A1E3PJK1"/>
<dbReference type="EMBL" id="KV454410">
    <property type="protein sequence ID" value="ODQ65480.1"/>
    <property type="molecule type" value="Genomic_DNA"/>
</dbReference>
<protein>
    <submittedName>
        <fullName evidence="2">Uncharacterized protein</fullName>
    </submittedName>
</protein>
<evidence type="ECO:0000313" key="3">
    <source>
        <dbReference type="Proteomes" id="UP000095009"/>
    </source>
</evidence>